<evidence type="ECO:0000313" key="3">
    <source>
        <dbReference type="Proteomes" id="UP001330434"/>
    </source>
</evidence>
<gene>
    <name evidence="2" type="ORF">Bealeia1_01280</name>
</gene>
<proteinExistence type="predicted"/>
<dbReference type="Pfam" id="PF00583">
    <property type="entry name" value="Acetyltransf_1"/>
    <property type="match status" value="1"/>
</dbReference>
<dbReference type="CDD" id="cd04301">
    <property type="entry name" value="NAT_SF"/>
    <property type="match status" value="1"/>
</dbReference>
<sequence length="77" mass="8955">MDTFGIKDASYFEDSFGFVAKSHNEVIGQYLFKTDETPPLLDHFFLETQHIGQGYGRRLWNHCVSTACTKGWKEFLF</sequence>
<keyword evidence="3" id="KW-1185">Reference proteome</keyword>
<dbReference type="RefSeq" id="WP_331255878.1">
    <property type="nucleotide sequence ID" value="NZ_JAVHWZ010000001.1"/>
</dbReference>
<reference evidence="2 3" key="1">
    <citation type="journal article" date="2024" name="Environ. Microbiol.">
        <title>Novel evolutionary insights on the interactions of the Holosporales (Alphaproteobacteria) with eukaryotic hosts from comparative genomics.</title>
        <authorList>
            <person name="Giovannini M."/>
            <person name="Petroni G."/>
            <person name="Castelli M."/>
        </authorList>
    </citation>
    <scope>NUCLEOTIDE SEQUENCE [LARGE SCALE GENOMIC DNA]</scope>
    <source>
        <strain evidence="2 3">US_Bl 15I1</strain>
    </source>
</reference>
<dbReference type="SUPFAM" id="SSF55729">
    <property type="entry name" value="Acyl-CoA N-acyltransferases (Nat)"/>
    <property type="match status" value="1"/>
</dbReference>
<dbReference type="Gene3D" id="3.40.630.30">
    <property type="match status" value="1"/>
</dbReference>
<accession>A0ABZ2C4V8</accession>
<feature type="domain" description="N-acetyltransferase" evidence="1">
    <location>
        <begin position="13"/>
        <end position="69"/>
    </location>
</feature>
<dbReference type="EMBL" id="CP133270">
    <property type="protein sequence ID" value="WVX67083.1"/>
    <property type="molecule type" value="Genomic_DNA"/>
</dbReference>
<evidence type="ECO:0000313" key="2">
    <source>
        <dbReference type="EMBL" id="WVX67083.1"/>
    </source>
</evidence>
<evidence type="ECO:0000259" key="1">
    <source>
        <dbReference type="Pfam" id="PF00583"/>
    </source>
</evidence>
<dbReference type="InterPro" id="IPR016181">
    <property type="entry name" value="Acyl_CoA_acyltransferase"/>
</dbReference>
<dbReference type="Proteomes" id="UP001330434">
    <property type="component" value="Chromosome"/>
</dbReference>
<organism evidence="2 3">
    <name type="scientific">Candidatus Bealeia paramacronuclearis</name>
    <dbReference type="NCBI Taxonomy" id="1921001"/>
    <lineage>
        <taxon>Bacteria</taxon>
        <taxon>Pseudomonadati</taxon>
        <taxon>Pseudomonadota</taxon>
        <taxon>Alphaproteobacteria</taxon>
        <taxon>Holosporales</taxon>
        <taxon>Holosporaceae</taxon>
        <taxon>Candidatus Bealeia</taxon>
    </lineage>
</organism>
<protein>
    <submittedName>
        <fullName evidence="2">GNAT family N-acetyltransferase</fullName>
    </submittedName>
</protein>
<name>A0ABZ2C4V8_9PROT</name>
<dbReference type="InterPro" id="IPR000182">
    <property type="entry name" value="GNAT_dom"/>
</dbReference>